<dbReference type="InterPro" id="IPR018392">
    <property type="entry name" value="LysM"/>
</dbReference>
<sequence>MVAIVSGNSLGLSLGSQATLGQRGQTGTAGQGRSGEQAYVNAATGNLVLQTRDELLLGRGPDTVSLRTYNSQGQLSDDNADNWAVGAFGQRMLLTGTVATAGSTLTRTDRDGAQAVYTWDAARNLYVSTAGAGAFDTIAHDAGASQFIWTDGDSGLTERYQASGQGRLVSAADASGNTVSYTYNANGTVQSATAANGDVTHYDYSGTNLTQIRTVTAGGATSTRVRYAYDGSNRLSTVTVDLSPDDNSVADGKTYVTTYTYDGASRRVASVSQSDGTSLAFTYVQAGGVYKVQSVTDALGAVTTFAYDTAAGTTTVTDALGAAAVYLYDAQGQLVQVRQGVTAGNPAGLSQVSYVYDAAGNLTLVTDGEGHKVALTYDERGNLLKEVDSAGDTRTRTYSAANQLLTDTLYADAATSRGAFSKEAALPETVRYVYAQNNPYQLRFTVSAQGNVTEYSYDANGLRTSAVEYAGAPYDTAALAQTAVPTEAQMTTWRQGQDLTRSQRTDYTYDGRGELQTATTYGAVNASGQGDPATAATTQYIYDPRGLLLQKIEPGATAGVSHYVYDGLGRLLSASGPSLDGGATANVTVTSYDDANARTTVTLASGLVTISAYDRAGRLVSVTQTSVGTGVLGTTTYAYDKDGNLLMTQDPTGVRKWMLYDAADRKIADIDATGAVIEYVYNANGQLRQTIAYATPIGTAALVDGVGKPTTAWSATNTATGLDAIRPAATARDQKVWRFYDTANRLTWQVDALGYVTQTTYDGASRILSVTQLANPVDVAQLGNGANIELLIDPATVGGITLNVGAAPAPLGTAVTLTATIEGTNPGGMVTFFSGETAIGSAAVVNGVATLVTTELPVGVNSIRAAYSGDVSRPASVSPIAQKTITQAAATSSALTIQPGTANFGEVVSLSVALTTTQPPGLAAATGDVKFYSGPTLIGTASLINGLAVLTLNSLPAGNLSIRAEYAGDATHASSGTTQSLTINPSPTKTTLQVSGSGSTLNLSATVATASGPSTAPGGTVTFYNGATVVGSAALVNGTASLQIAGPANAAAFKAVYSGNANNATSTTAIDYGSTVTSPTSTTLTASATSVRQGQSVTLTARVAGAAPSGTVTFFAGTTFLGTASVVNGVATFLAKYLPVGTNVVSAAYAGDANNVMSVVQGPTLQVSALVSSLPLGSSLTAGQSIYSPDGRYQLVFQADGNLVVYDLKENTPAVWHSQTGGAGGTLAVFQTDGNLVIYNTANGGVAHVWNSGSANKGAQRLELQNDGNLVIYTATGTALWWSGADTVSGPLNPGWSPVTPAPPVSANLTVSGWSSAVAGFPTQVVIRPSAGSAPYPGTFSIFDGQTLIASFLNPNGGPVNLPPMSKGTHTLKVVYSGDSGRSPAAYTVQLVVGAATANVAVTSSRPQTTTGAPVTFTAKITADSGLMGSYGGAFSGPSSTGTVTFYSNGTAIGTGAVVNGIATFTTGNLALGTTSITARYLGDANYLTAVSGSLSQQVIASTQVASSTTTLTVNPAGAFGTPLIYTAAVTPGAGSLAEPTGTVSFYNGTQLLGTVALVNGQASLSVSDLSIDAGAVSAVYSGDTSSATSIGNQAAKQASTITLTASATSVTQGQPVTLTAHVTGAAPSGLVTFFAGATFLGTASVLNGVATFVTNYLPEGVSILQVAYAGDLNNLGSVLDGGLAVGAWPGSAVVIPPLVKADGVGVSLPPASMVGASTWTQAYPIESVSPDSGYSGTFSFFDGLKLIASYMNPLGGYVALPAMSLGWHDLTVVYSGDASRAAAARTVRLNVEQGYTKVTLTSSRPESTAGAPLTFTAKVMPSTTTLANNPGSFSGPSFTGTVTFYRNGTAIGSGTVVNGVATFTTSNLALGTADITASYSGDSNYRVSSSGSLSQQVVAAPVMSSVGLTTTPVAPAYESALTLTATPVGQGKPEGGTVSFYDGAVLLGTVTLVNGKAILSVSNLEVGSHTIQAVYSGDASNATSQTTANVTITKAPVTLTNLTAASIAKDGSLSVQVGGVAPGGLVSFYQGLRLLGTAQVVNGVATLSGVFLPPGTQTFTAAYTGDAHYLDGELSFSQVVQGTPVTTIYAALDIQQDRTVTELYNRDGRLQGTLDAEGYLTEYKYNAAGELVQTVRYANRAANFANLPARLAAVAIARASYNLSGLRPSTNSSADIHAYNLHDAQGRLVGQVDGEGYLTETLYDARGNVTQIIRRANPTGAVNGTSTLDSIRPAADAARDQVTIQAWSAANQLLTRTNAEGTVTQFAYDSVGQLVETTTAVGTTDERTSRLRYDIQGRLIGQLDGRGSDAVALTDPLSAWAANGLTHTYDAAGRRTSTTDANGHRTLFFYDPIGRLAYTVNAMGEVTESRYNALGQLAEEVVYGSRVDVVTLGATTPGGLNTASLASQLAAVADPAKDTHVLHTYNATGTRASTTDALDSATSYSYNAFREATATTYALKSGYVVTDTASYDRRGLLTRSVSDATTLAITRRQTYDAFGRVTERFDGNGNRSQVGYDRLGRIVTTVDALNASRTTSYDAFDRVLTQRDALNNTTSYSYNTANRSTTVTTPEGVTLTTVRTRQGQTQSVTDGRGNTTSYSYDKSGNLLQTAAALDGSTTITTGATYDKTGLKLTSTDANGVVTSYTYDAVNRLLTRTVDPAGLNLVTSYGYDAKGQTVRVADARGVVTATQYDLNGQVLHQAVDPAGLNLVTTYAYDTTGQVLRVTMPNGSTTQYTYDGAGRRVKEQVDPQGLNLSRWFEYDAAGNLTRSIDANGHATRYAYDADNRLVFTLDALGNVTRQEYDAEGRVVRRTSYALPIDSTGLGNAPTVAQIQAKVVASAGVDLVESRRYDRDGRLRFSVDGTGAVVAYTYDQANNVVETRAYANRINLATWNIASDPPVNADTARDERVRTVYDALNRATWKVDGAGNVVQYFHDANGNVTESRAYATALTSAALGSWNGTSAPPVAADATRDQRSRSVYDTANRATWNVDALGNVTQYSYDANGNIAAQRRYATPLTAAALAAWDGRTAPAPVADDAHDARVRNVHDAANRLTWSVDGIGAVSKTEYDGNGNVTRRSQYANPIAEGADPTSVVAGSADRTSTYLYDAANRQNWRVDALGAVTHLQYDGNGNVVDQRAYASTVNPGDTASAASLAAALAGKADDAHDVRIRNVYDPAGRLAWQADGTGAVTGFAYDGTGRLVRQVQYATPVSASALPSSAVASGTDRITAFAHDGAGRRTFTVDALGGVSRTVYDAFGNVTQQIGYANPIAAPTAATTYTDAALQGAVSANAGADRIQRFAYDQANRQVFAVDAQGAVTESIYDGLGQVVQSRGHAQALNTAGLSTTASVSDIRSRTALDAANDRVSSHVFNAGGQEIYSVDPLGFVSKTDYDGLGQVRASLHYALSIPAGTASTAAIAAAVVTSAEDRSKSFQYDAAGRVLSSVDGDFTESWTYDALDNKTSYTNAKTWVWQYEYDRSGRMLREISPPVELTAVTVGGDGRLQVNAGSSGVGNVITVLAYDSFGNLRSRTEGAGRPEQRTTTYEYDQLGRQVKVIYPPVGVYNPSGDTFAVDGLDGRHDTVQTLYTQTTYDALGNAVANRDIGGNYSYKTYDLAGRVVHEVDALGFVTGYSRNTFGDATVLTRYGVATGLAAGHPPSLGRAQVQATVDALVHDADRTLSTTYDRLGRGIEVREAAAYVHEGGSSTAQDTFAGKTTRNTYNTFGELTQVAQLKSAGTWTLSTNFYDRRGQQIASVDAMGYLTTQAFDAVGNATMRIEYAKAVSWAGTSSLAGWTGTANAGGTPPAPVADANNDRRVDTTYDRNNRKTSEIRRNVEYSTASNGTSTRGDLTTSYGYDAVGNLTRTTDAKGASTYSYYDALGRVTAVAEPTRAGSDGATPVTPLTVFRRDAFGNVVMKTEYVNGADAEGNPLSPSALGPVQVPNPQLAQLTADGWTNVGPIGYFSPVPFAGSVPIYQIHATFFPNLYKYVTQAELASNLAPVNGIPIWGEPTPIGHVAQTQTSGTRPLYRMRQKSELEFTQLVADSNEIARLQGLGWSLDLDGSGNPLVLGYLGATGTGAMDTPLQMVMQVLPYIDPTDLMPILGEEHRYLAGTVKVDPMSDPSAYADAIANSDRTTFAQYDAVGHKVQSTDAMGVNYYSSYNSLGLIAKEWQGVSDNAGTTRTLFRAYQYDALGRQTHVLDPGTSSDKAVYTEGAAKQGHGYVNNPKVTVMPGGYGPNYGQVIYGNDNSSDGTHGDVPIGVDTTVEMGKFTFELAQLANLLDLKTAAGFRVEFDYITPARPPKLQPGTTVPIEPGVPAHTVTYGQDFTDMGLLDTATSVELVPGDSYGPIGADGSVLQIRVYQLGIVFPFPVPVKEPAPRWQGTQAQADGQNALMSGPGASGTVVDTALEYNAFGELVSKGVVGQEGGEYFDYDRAGRLWRTNAGDGVDKIALYDLQGRQTADIRSAGSGRGDINLRKAADAQQVAQLSDVRRTDTTYDLIGHILSQALPERQEVQGGVSVRTDALVGGIASRAVRGSQGWSGTNTVNLGWNALGGLGSGDVRVELYYIPIDAQGNEGPEQVKSQTLNATQGNGGASFSWNPAAGEGYGGIGRISRVVVAKKDLQANWQTLISQNGVGYSGQSLQVASPDDPSAWVQVQYRLAGSSGAWSELSTVRFGNAARGDLSGIPLGRYEYRAITHAPGQSDRTTSTGTFNITPRPLATFGVAGVNASAQTLDWQGPGAGDLQTIRVRQVGGSWSGPWGISRAAGSDWSTINLSGLGAGQYEYEILWTHPGEAGPYAHATGQINKVAETPPYQVITNVTNPEVAYAQSIGYVVESNVGYISHAPFAGGLPIYRLLNTISGRHFYTTSPSERDTVLGTPGWKYEFVSGYVAGSQIPDTTPLFRASSFSGGFPAHLYTTSWAEIQQLVGMGWTYNGPIGFVGTAANAVRDTPLVRMYKGAIGDHFYTAGTLPQSHTVPGTPAQYGWSATNLGPYAISQDPLLGGRQITQVAGQNGVDGNRRPVVNQNVDRWGNVVAITDPRSTAWKTTYSYNANNQMVRQVQTDADGNSGVDTNGNVSNANAPVTQIYYDAMGRQVAVRDANGNVNGQEWDAGGNLVRELHADGGVISHAYNAFGDKLRTIDAVNRTTTFLYDKHDRLVRTNRGSGTEAIAEWQSWDQAGRKLSQTNGAGGRIKYDYDLRGNLIRTTQPLGQTTLAAYDALNRKIIEMDANGAVAAWRYDYFGQLKRHTDIGGATYTYTYDNARQLVAQDNSRGQERTYAYDAAGQQIRIEDLAIVQTTSYRYDLAGRRVRETTVQGGITYQDNRIAYDALGRMRWVADTRAYISIDYDKVGNRTHVGIHVNDPSSGAGGDGHYIDKYYAYDAMNRQTMVDAQKLADGTLTLGTEGHRLTYFKDGSRESDTHNSDQRVVQVNGQWQAVRDVTGETQEVYSYDSLGRLKTNTRDGVTIDTRVYDGASRVLMSGVVLGVGGVDIGYINAHNLLNGGPLPADLAGGPLRGDINSYDANGRLTAQVSNSVGVTPVHSETTYKYDAVGNMVLSESSSLSAGSMLASHHAERTRFERAGGYQVKIRETAATGKLPGYLGYAYDANGYMIRTIDAHDKLLPQHRFVNDVQGTVLYADYTSATDPNTAYNGQRQMVVNGEVLGRYGMTIDQRYPNGNPFIPGLDVVEPEVSFSFGYQPIDGNYPAASPGVYAVQVNDTLQSIAKGAYGDGSLWYLIADANGLMSNADLRAGQVLTIPTRVTGANNVNTFKPYDPSKLANDTPTMLARPQDEKGCGGVGQVIVAVITAVVAIYTGGIGGAMLGSVVGQAAGVAMDVQDTISWKQVALAGVSAGVSAGLTEVMPTPFGGAVGDASNVIARAALGNALTQGVAVATGLQDKFSWKGVVASAAGAGVGWGVGQALSGGTLASGLPDPAQPPAFSEWGELGGGLARRTVAGFAAGLTTAVLRGGKVSVVQVSADAFGNALGDSIAAANGQRTQGVGPWSDADYRNGMDIQSDNAALQRQTQPYYDQIVGAFGQPGEGNRYPGVQLAAASGYSGMGSGSSDHDRNIDRMLNLANSPESSSRYVSTGDPSTYITDDGRIGILVSGVGDDGHSFIDEVRSAAEGPINQGSAMGTPLSPSPYRWVSNEMVDDDLVRGHWEDSAVTGTITNLPPTVWERTYLSPEVQHVMSNSITGKAVGGLMNIVGSGVAGFRSDGYNFATGKYLNPVQQRDARIDTFINAATLPIGMGSVGAARGFTAIELRQLANAELRASATFAEDMAKVGVTRGQIELMSQGKVPLGFKSEQQVAQFKSELDRALNKAGLPDAEVGLKGTSTTFYSENPSKNLGHHWDANPAALGDYDLNVTSSKMVDTLTNAGISPSEKYGVFKTADMQRSFGALDEFRQKWSATLGRDVNFVGYPAPQPRDPTEYVLRRGN</sequence>
<dbReference type="Pfam" id="PF16640">
    <property type="entry name" value="Big_3_5"/>
    <property type="match status" value="10"/>
</dbReference>
<dbReference type="SUPFAM" id="SSF63829">
    <property type="entry name" value="Calcium-dependent phosphotriesterase"/>
    <property type="match status" value="1"/>
</dbReference>
<dbReference type="Pfam" id="PF25023">
    <property type="entry name" value="TEN_YD-shell"/>
    <property type="match status" value="4"/>
</dbReference>
<dbReference type="InterPro" id="IPR056823">
    <property type="entry name" value="TEN-like_YD-shell"/>
</dbReference>
<dbReference type="InterPro" id="IPR006530">
    <property type="entry name" value="YD"/>
</dbReference>
<feature type="domain" description="LysM" evidence="3">
    <location>
        <begin position="5714"/>
        <end position="5761"/>
    </location>
</feature>
<dbReference type="SMART" id="SM00108">
    <property type="entry name" value="B_lectin"/>
    <property type="match status" value="1"/>
</dbReference>
<dbReference type="Gene3D" id="2.90.10.10">
    <property type="entry name" value="Bulb-type lectin domain"/>
    <property type="match status" value="2"/>
</dbReference>
<evidence type="ECO:0000256" key="1">
    <source>
        <dbReference type="ARBA" id="ARBA00022737"/>
    </source>
</evidence>
<protein>
    <submittedName>
        <fullName evidence="4">LysM peptidoglycan-binding domain-containing protein</fullName>
    </submittedName>
</protein>
<evidence type="ECO:0000313" key="5">
    <source>
        <dbReference type="Proteomes" id="UP000425817"/>
    </source>
</evidence>
<accession>A0A6I6H5S9</accession>
<dbReference type="GO" id="GO:0006044">
    <property type="term" value="P:N-acetylglucosamine metabolic process"/>
    <property type="evidence" value="ECO:0007669"/>
    <property type="project" value="InterPro"/>
</dbReference>
<dbReference type="InterPro" id="IPR036426">
    <property type="entry name" value="Bulb-type_lectin_dom_sf"/>
</dbReference>
<evidence type="ECO:0000259" key="2">
    <source>
        <dbReference type="PROSITE" id="PS50927"/>
    </source>
</evidence>
<dbReference type="Gene3D" id="2.180.10.10">
    <property type="entry name" value="RHS repeat-associated core"/>
    <property type="match status" value="12"/>
</dbReference>
<dbReference type="InterPro" id="IPR032109">
    <property type="entry name" value="Big_3_5"/>
</dbReference>
<dbReference type="InterPro" id="IPR031325">
    <property type="entry name" value="RHS_repeat"/>
</dbReference>
<dbReference type="CDD" id="cd00028">
    <property type="entry name" value="B_lectin"/>
    <property type="match status" value="1"/>
</dbReference>
<dbReference type="InterPro" id="IPR013783">
    <property type="entry name" value="Ig-like_fold"/>
</dbReference>
<dbReference type="PROSITE" id="PS01161">
    <property type="entry name" value="GLC_GALNAC_ISOMERASE"/>
    <property type="match status" value="1"/>
</dbReference>
<dbReference type="EMBL" id="CP046622">
    <property type="protein sequence ID" value="QGW82230.1"/>
    <property type="molecule type" value="Genomic_DNA"/>
</dbReference>
<dbReference type="Proteomes" id="UP000425817">
    <property type="component" value="Chromosome"/>
</dbReference>
<dbReference type="InterPro" id="IPR043708">
    <property type="entry name" value="DUF5648"/>
</dbReference>
<reference evidence="4 5" key="1">
    <citation type="submission" date="2019-12" db="EMBL/GenBank/DDBJ databases">
        <title>Hybrid Genome Assemblies of two High G+C Isolates from Undergraduate Microbiology Courses.</title>
        <authorList>
            <person name="Ne Ville C.J."/>
            <person name="Enright D."/>
            <person name="Hernandez I."/>
            <person name="Dodsworth J."/>
            <person name="Orwin P.M."/>
        </authorList>
    </citation>
    <scope>NUCLEOTIDE SEQUENCE [LARGE SCALE GENOMIC DNA]</scope>
    <source>
        <strain evidence="4 5">CSUSB</strain>
    </source>
</reference>
<dbReference type="Pfam" id="PF01476">
    <property type="entry name" value="LysM"/>
    <property type="match status" value="1"/>
</dbReference>
<dbReference type="PROSITE" id="PS51782">
    <property type="entry name" value="LYSM"/>
    <property type="match status" value="1"/>
</dbReference>
<organism evidence="4 5">
    <name type="scientific">Variovorax paradoxus</name>
    <dbReference type="NCBI Taxonomy" id="34073"/>
    <lineage>
        <taxon>Bacteria</taxon>
        <taxon>Pseudomonadati</taxon>
        <taxon>Pseudomonadota</taxon>
        <taxon>Betaproteobacteria</taxon>
        <taxon>Burkholderiales</taxon>
        <taxon>Comamonadaceae</taxon>
        <taxon>Variovorax</taxon>
    </lineage>
</organism>
<dbReference type="CDD" id="cd00118">
    <property type="entry name" value="LysM"/>
    <property type="match status" value="1"/>
</dbReference>
<dbReference type="InterPro" id="IPR001480">
    <property type="entry name" value="Bulb-type_lectin_dom"/>
</dbReference>
<dbReference type="PROSITE" id="PS50927">
    <property type="entry name" value="BULB_LECTIN"/>
    <property type="match status" value="1"/>
</dbReference>
<dbReference type="Gene3D" id="3.10.350.10">
    <property type="entry name" value="LysM domain"/>
    <property type="match status" value="1"/>
</dbReference>
<dbReference type="InterPro" id="IPR050708">
    <property type="entry name" value="T6SS_VgrG/RHS"/>
</dbReference>
<name>A0A6I6H5S9_VARPD</name>
<dbReference type="OrthoDB" id="8824750at2"/>
<dbReference type="InterPro" id="IPR018321">
    <property type="entry name" value="Glucosamine6P_isomerase_CS"/>
</dbReference>
<proteinExistence type="predicted"/>
<dbReference type="GO" id="GO:0004342">
    <property type="term" value="F:glucosamine-6-phosphate deaminase activity"/>
    <property type="evidence" value="ECO:0007669"/>
    <property type="project" value="InterPro"/>
</dbReference>
<keyword evidence="1" id="KW-0677">Repeat</keyword>
<dbReference type="PANTHER" id="PTHR32305:SF15">
    <property type="entry name" value="PROTEIN RHSA-RELATED"/>
    <property type="match status" value="1"/>
</dbReference>
<dbReference type="InterPro" id="IPR036779">
    <property type="entry name" value="LysM_dom_sf"/>
</dbReference>
<dbReference type="Gene3D" id="2.60.40.10">
    <property type="entry name" value="Immunoglobulins"/>
    <property type="match status" value="10"/>
</dbReference>
<gene>
    <name evidence="4" type="ORF">GOQ09_11850</name>
</gene>
<dbReference type="RefSeq" id="WP_157613594.1">
    <property type="nucleotide sequence ID" value="NZ_CP046622.1"/>
</dbReference>
<dbReference type="Pfam" id="PF05593">
    <property type="entry name" value="RHS_repeat"/>
    <property type="match status" value="7"/>
</dbReference>
<feature type="domain" description="Bulb-type lectin" evidence="2">
    <location>
        <begin position="1171"/>
        <end position="1285"/>
    </location>
</feature>
<evidence type="ECO:0000313" key="4">
    <source>
        <dbReference type="EMBL" id="QGW82230.1"/>
    </source>
</evidence>
<dbReference type="SMART" id="SM00257">
    <property type="entry name" value="LysM"/>
    <property type="match status" value="1"/>
</dbReference>
<dbReference type="Pfam" id="PF18885">
    <property type="entry name" value="DUF5648"/>
    <property type="match status" value="1"/>
</dbReference>
<evidence type="ECO:0000259" key="3">
    <source>
        <dbReference type="PROSITE" id="PS51782"/>
    </source>
</evidence>
<dbReference type="NCBIfam" id="TIGR01643">
    <property type="entry name" value="YD_repeat_2x"/>
    <property type="match status" value="16"/>
</dbReference>
<dbReference type="SUPFAM" id="SSF51110">
    <property type="entry name" value="alpha-D-mannose-specific plant lectins"/>
    <property type="match status" value="1"/>
</dbReference>
<dbReference type="PANTHER" id="PTHR32305">
    <property type="match status" value="1"/>
</dbReference>